<evidence type="ECO:0000256" key="5">
    <source>
        <dbReference type="ARBA" id="ARBA00023289"/>
    </source>
</evidence>
<dbReference type="SMART" id="SM00176">
    <property type="entry name" value="RAN"/>
    <property type="match status" value="1"/>
</dbReference>
<keyword evidence="5" id="KW-0636">Prenylation</keyword>
<evidence type="ECO:0000256" key="1">
    <source>
        <dbReference type="ARBA" id="ARBA00006270"/>
    </source>
</evidence>
<evidence type="ECO:0000256" key="2">
    <source>
        <dbReference type="ARBA" id="ARBA00022741"/>
    </source>
</evidence>
<gene>
    <name evidence="6" type="ORF">IZO911_LOCUS828</name>
    <name evidence="7" type="ORF">KXQ929_LOCUS20992</name>
</gene>
<dbReference type="AlphaFoldDB" id="A0A813M9T6"/>
<dbReference type="Proteomes" id="UP000663868">
    <property type="component" value="Unassembled WGS sequence"/>
</dbReference>
<keyword evidence="3" id="KW-0342">GTP-binding</keyword>
<evidence type="ECO:0000313" key="7">
    <source>
        <dbReference type="EMBL" id="CAF3867158.1"/>
    </source>
</evidence>
<keyword evidence="2" id="KW-0547">Nucleotide-binding</keyword>
<dbReference type="Proteomes" id="UP000663860">
    <property type="component" value="Unassembled WGS sequence"/>
</dbReference>
<organism evidence="6 8">
    <name type="scientific">Adineta steineri</name>
    <dbReference type="NCBI Taxonomy" id="433720"/>
    <lineage>
        <taxon>Eukaryota</taxon>
        <taxon>Metazoa</taxon>
        <taxon>Spiralia</taxon>
        <taxon>Gnathifera</taxon>
        <taxon>Rotifera</taxon>
        <taxon>Eurotatoria</taxon>
        <taxon>Bdelloidea</taxon>
        <taxon>Adinetida</taxon>
        <taxon>Adinetidae</taxon>
        <taxon>Adineta</taxon>
    </lineage>
</organism>
<evidence type="ECO:0000256" key="3">
    <source>
        <dbReference type="ARBA" id="ARBA00023134"/>
    </source>
</evidence>
<dbReference type="PROSITE" id="PS51419">
    <property type="entry name" value="RAB"/>
    <property type="match status" value="1"/>
</dbReference>
<accession>A0A813M9T6</accession>
<dbReference type="InterPro" id="IPR050305">
    <property type="entry name" value="Small_GTPase_Rab"/>
</dbReference>
<comment type="similarity">
    <text evidence="1">Belongs to the small GTPase superfamily. Rab family.</text>
</comment>
<sequence>MDNDLDLKFLAIGDSGVGKTCLLNRYVEGNYNEKLAPTVGIDIRDKTLLYKSNKTNKSYNIHLQLWDTAGQERFRSLTASFFRDAIGFLLVFDLSNETSFISVRNWITEIQANAYSENVDMILVGNKCDLESQRIISKARALEFAAQNHVDYIETSALQNINVGESIELLLDSVMDRLEQNHSLNKPKQSTLKPSSTDQITQQMLENHTQKKPNVSYCCSY</sequence>
<dbReference type="NCBIfam" id="TIGR00231">
    <property type="entry name" value="small_GTP"/>
    <property type="match status" value="1"/>
</dbReference>
<protein>
    <submittedName>
        <fullName evidence="6">Uncharacterized protein</fullName>
    </submittedName>
</protein>
<dbReference type="Gene3D" id="3.40.50.300">
    <property type="entry name" value="P-loop containing nucleotide triphosphate hydrolases"/>
    <property type="match status" value="1"/>
</dbReference>
<dbReference type="InterPro" id="IPR005225">
    <property type="entry name" value="Small_GTP-bd"/>
</dbReference>
<dbReference type="PANTHER" id="PTHR47980">
    <property type="entry name" value="LD44762P"/>
    <property type="match status" value="1"/>
</dbReference>
<dbReference type="SMART" id="SM00174">
    <property type="entry name" value="RHO"/>
    <property type="match status" value="1"/>
</dbReference>
<dbReference type="PRINTS" id="PR00449">
    <property type="entry name" value="RASTRNSFRMNG"/>
</dbReference>
<comment type="caution">
    <text evidence="6">The sequence shown here is derived from an EMBL/GenBank/DDBJ whole genome shotgun (WGS) entry which is preliminary data.</text>
</comment>
<evidence type="ECO:0000313" key="6">
    <source>
        <dbReference type="EMBL" id="CAF0714922.1"/>
    </source>
</evidence>
<dbReference type="GO" id="GO:0005525">
    <property type="term" value="F:GTP binding"/>
    <property type="evidence" value="ECO:0007669"/>
    <property type="project" value="UniProtKB-KW"/>
</dbReference>
<dbReference type="FunFam" id="3.40.50.300:FF:001462">
    <property type="entry name" value="Small GTP-binding protein, putative"/>
    <property type="match status" value="1"/>
</dbReference>
<dbReference type="InterPro" id="IPR027417">
    <property type="entry name" value="P-loop_NTPase"/>
</dbReference>
<name>A0A813M9T6_9BILA</name>
<evidence type="ECO:0000313" key="8">
    <source>
        <dbReference type="Proteomes" id="UP000663860"/>
    </source>
</evidence>
<keyword evidence="4" id="KW-0449">Lipoprotein</keyword>
<evidence type="ECO:0000256" key="4">
    <source>
        <dbReference type="ARBA" id="ARBA00023288"/>
    </source>
</evidence>
<dbReference type="GO" id="GO:0003924">
    <property type="term" value="F:GTPase activity"/>
    <property type="evidence" value="ECO:0007669"/>
    <property type="project" value="InterPro"/>
</dbReference>
<dbReference type="SMART" id="SM00173">
    <property type="entry name" value="RAS"/>
    <property type="match status" value="1"/>
</dbReference>
<reference evidence="6" key="1">
    <citation type="submission" date="2021-02" db="EMBL/GenBank/DDBJ databases">
        <authorList>
            <person name="Nowell W R."/>
        </authorList>
    </citation>
    <scope>NUCLEOTIDE SEQUENCE</scope>
</reference>
<dbReference type="Pfam" id="PF00071">
    <property type="entry name" value="Ras"/>
    <property type="match status" value="1"/>
</dbReference>
<dbReference type="EMBL" id="CAJNOE010000003">
    <property type="protein sequence ID" value="CAF0714922.1"/>
    <property type="molecule type" value="Genomic_DNA"/>
</dbReference>
<dbReference type="PROSITE" id="PS51421">
    <property type="entry name" value="RAS"/>
    <property type="match status" value="1"/>
</dbReference>
<dbReference type="InterPro" id="IPR001806">
    <property type="entry name" value="Small_GTPase"/>
</dbReference>
<dbReference type="SMART" id="SM00175">
    <property type="entry name" value="RAB"/>
    <property type="match status" value="1"/>
</dbReference>
<proteinExistence type="inferred from homology"/>
<dbReference type="EMBL" id="CAJOBB010001509">
    <property type="protein sequence ID" value="CAF3867158.1"/>
    <property type="molecule type" value="Genomic_DNA"/>
</dbReference>
<dbReference type="PROSITE" id="PS51420">
    <property type="entry name" value="RHO"/>
    <property type="match status" value="1"/>
</dbReference>
<dbReference type="SUPFAM" id="SSF52540">
    <property type="entry name" value="P-loop containing nucleoside triphosphate hydrolases"/>
    <property type="match status" value="1"/>
</dbReference>